<dbReference type="Pfam" id="PF00646">
    <property type="entry name" value="F-box"/>
    <property type="match status" value="1"/>
</dbReference>
<name>A0AAN5I5G0_9BILA</name>
<feature type="domain" description="F-box" evidence="1">
    <location>
        <begin position="41"/>
        <end position="75"/>
    </location>
</feature>
<evidence type="ECO:0000313" key="3">
    <source>
        <dbReference type="Proteomes" id="UP001328107"/>
    </source>
</evidence>
<sequence>FVETWCSSWFLFIRKLFFPTTMIERRLLPDVDRDLDSFSIIEKLPCDLVRQIIECTPESVCNLRLTSRTLRARVDELAQSRATIPLAKQITFVGGLSSDKYDKRIDISILMLVCNSMLFELRLRESGFDKRQITKHVREYPETTCM</sequence>
<gene>
    <name evidence="2" type="ORF">PMAYCL1PPCAC_22334</name>
</gene>
<dbReference type="InterPro" id="IPR001810">
    <property type="entry name" value="F-box_dom"/>
</dbReference>
<reference evidence="3" key="1">
    <citation type="submission" date="2022-10" db="EMBL/GenBank/DDBJ databases">
        <title>Genome assembly of Pristionchus species.</title>
        <authorList>
            <person name="Yoshida K."/>
            <person name="Sommer R.J."/>
        </authorList>
    </citation>
    <scope>NUCLEOTIDE SEQUENCE [LARGE SCALE GENOMIC DNA]</scope>
    <source>
        <strain evidence="3">RS5460</strain>
    </source>
</reference>
<keyword evidence="3" id="KW-1185">Reference proteome</keyword>
<organism evidence="2 3">
    <name type="scientific">Pristionchus mayeri</name>
    <dbReference type="NCBI Taxonomy" id="1317129"/>
    <lineage>
        <taxon>Eukaryota</taxon>
        <taxon>Metazoa</taxon>
        <taxon>Ecdysozoa</taxon>
        <taxon>Nematoda</taxon>
        <taxon>Chromadorea</taxon>
        <taxon>Rhabditida</taxon>
        <taxon>Rhabditina</taxon>
        <taxon>Diplogasteromorpha</taxon>
        <taxon>Diplogasteroidea</taxon>
        <taxon>Neodiplogasteridae</taxon>
        <taxon>Pristionchus</taxon>
    </lineage>
</organism>
<protein>
    <recommendedName>
        <fullName evidence="1">F-box domain-containing protein</fullName>
    </recommendedName>
</protein>
<feature type="non-terminal residue" evidence="2">
    <location>
        <position position="1"/>
    </location>
</feature>
<proteinExistence type="predicted"/>
<accession>A0AAN5I5G0</accession>
<dbReference type="AlphaFoldDB" id="A0AAN5I5G0"/>
<comment type="caution">
    <text evidence="2">The sequence shown here is derived from an EMBL/GenBank/DDBJ whole genome shotgun (WGS) entry which is preliminary data.</text>
</comment>
<evidence type="ECO:0000259" key="1">
    <source>
        <dbReference type="Pfam" id="PF00646"/>
    </source>
</evidence>
<dbReference type="EMBL" id="BTRK01000005">
    <property type="protein sequence ID" value="GMR52139.1"/>
    <property type="molecule type" value="Genomic_DNA"/>
</dbReference>
<dbReference type="Proteomes" id="UP001328107">
    <property type="component" value="Unassembled WGS sequence"/>
</dbReference>
<evidence type="ECO:0000313" key="2">
    <source>
        <dbReference type="EMBL" id="GMR52139.1"/>
    </source>
</evidence>